<gene>
    <name evidence="10" type="ORF">DGD08_11770</name>
</gene>
<feature type="transmembrane region" description="Helical" evidence="7">
    <location>
        <begin position="712"/>
        <end position="734"/>
    </location>
</feature>
<dbReference type="Pfam" id="PF02687">
    <property type="entry name" value="FtsX"/>
    <property type="match status" value="2"/>
</dbReference>
<dbReference type="EMBL" id="DPIY01000010">
    <property type="protein sequence ID" value="HCT57870.1"/>
    <property type="molecule type" value="Genomic_DNA"/>
</dbReference>
<keyword evidence="3 7" id="KW-0812">Transmembrane</keyword>
<feature type="transmembrane region" description="Helical" evidence="7">
    <location>
        <begin position="300"/>
        <end position="323"/>
    </location>
</feature>
<evidence type="ECO:0000259" key="8">
    <source>
        <dbReference type="Pfam" id="PF02687"/>
    </source>
</evidence>
<dbReference type="InterPro" id="IPR003838">
    <property type="entry name" value="ABC3_permease_C"/>
</dbReference>
<dbReference type="InterPro" id="IPR025857">
    <property type="entry name" value="MacB_PCD"/>
</dbReference>
<comment type="similarity">
    <text evidence="6">Belongs to the ABC-4 integral membrane protein family.</text>
</comment>
<dbReference type="InterPro" id="IPR017800">
    <property type="entry name" value="ADOP"/>
</dbReference>
<dbReference type="AlphaFoldDB" id="A0A3D4V9S1"/>
<keyword evidence="2" id="KW-1003">Cell membrane</keyword>
<accession>A0A3D4V9S1</accession>
<keyword evidence="4 7" id="KW-1133">Transmembrane helix</keyword>
<evidence type="ECO:0000256" key="4">
    <source>
        <dbReference type="ARBA" id="ARBA00022989"/>
    </source>
</evidence>
<dbReference type="GO" id="GO:0022857">
    <property type="term" value="F:transmembrane transporter activity"/>
    <property type="evidence" value="ECO:0007669"/>
    <property type="project" value="TreeGrafter"/>
</dbReference>
<evidence type="ECO:0000256" key="5">
    <source>
        <dbReference type="ARBA" id="ARBA00023136"/>
    </source>
</evidence>
<protein>
    <recommendedName>
        <fullName evidence="12">ABC transporter permease</fullName>
    </recommendedName>
</protein>
<name>A0A3D4V9S1_9BACT</name>
<evidence type="ECO:0000256" key="1">
    <source>
        <dbReference type="ARBA" id="ARBA00004651"/>
    </source>
</evidence>
<feature type="domain" description="ABC3 transporter permease C-terminal" evidence="8">
    <location>
        <begin position="306"/>
        <end position="422"/>
    </location>
</feature>
<evidence type="ECO:0000313" key="10">
    <source>
        <dbReference type="EMBL" id="HCT57870.1"/>
    </source>
</evidence>
<dbReference type="Pfam" id="PF12704">
    <property type="entry name" value="MacB_PCD"/>
    <property type="match status" value="2"/>
</dbReference>
<dbReference type="PANTHER" id="PTHR30572:SF4">
    <property type="entry name" value="ABC TRANSPORTER PERMEASE YTRF"/>
    <property type="match status" value="1"/>
</dbReference>
<dbReference type="InterPro" id="IPR050250">
    <property type="entry name" value="Macrolide_Exporter_MacB"/>
</dbReference>
<feature type="transmembrane region" description="Helical" evidence="7">
    <location>
        <begin position="355"/>
        <end position="377"/>
    </location>
</feature>
<organism evidence="10 11">
    <name type="scientific">Gemmatimonas aurantiaca</name>
    <dbReference type="NCBI Taxonomy" id="173480"/>
    <lineage>
        <taxon>Bacteria</taxon>
        <taxon>Pseudomonadati</taxon>
        <taxon>Gemmatimonadota</taxon>
        <taxon>Gemmatimonadia</taxon>
        <taxon>Gemmatimonadales</taxon>
        <taxon>Gemmatimonadaceae</taxon>
        <taxon>Gemmatimonas</taxon>
    </lineage>
</organism>
<reference evidence="10 11" key="1">
    <citation type="journal article" date="2018" name="Nat. Biotechnol.">
        <title>A standardized bacterial taxonomy based on genome phylogeny substantially revises the tree of life.</title>
        <authorList>
            <person name="Parks D.H."/>
            <person name="Chuvochina M."/>
            <person name="Waite D.W."/>
            <person name="Rinke C."/>
            <person name="Skarshewski A."/>
            <person name="Chaumeil P.A."/>
            <person name="Hugenholtz P."/>
        </authorList>
    </citation>
    <scope>NUCLEOTIDE SEQUENCE [LARGE SCALE GENOMIC DNA]</scope>
    <source>
        <strain evidence="10">UBA8844</strain>
    </source>
</reference>
<feature type="domain" description="MacB-like periplasmic core" evidence="9">
    <location>
        <begin position="18"/>
        <end position="250"/>
    </location>
</feature>
<evidence type="ECO:0008006" key="12">
    <source>
        <dbReference type="Google" id="ProtNLM"/>
    </source>
</evidence>
<evidence type="ECO:0000256" key="6">
    <source>
        <dbReference type="ARBA" id="ARBA00038076"/>
    </source>
</evidence>
<evidence type="ECO:0000256" key="7">
    <source>
        <dbReference type="SAM" id="Phobius"/>
    </source>
</evidence>
<sequence>MRNLTLALRMLRKTPFVTAIAVASLALGIGANAAIYSLFDQMLLRSLPVRAPGELVNLSAPGPKPGSTSCGQAGDCEAVFSYPMFRDLEQKQTALAGVAGHVSFGANLSVRNEAFSGRGMFVSGGYFGLLGIKPTIGRLLQPADDGTIGANYVAVLSHEFWRERYGSDPKIVGQTLIVNGKSLTILGVAEAGFRGTTLGAEPMVYVPVSMRAAVSTWRNAFENRRSYWLYVFGRLKPGGSIEQASAQLNAFYRPILNDVEAPLQTSMSDATMKRFKARSIVIEPGARGQSSIHREARTPILLLFAITGTVLLIACANIANLLLARGATRATEMGVRLSLGASRSQLLRQLLTESLLLAAIGGLASLLVSVWTLRSIAAFLPAEAIATIDISLQPKMIVFAAVLALSTGLLFGIFPALHSTRADLISVIRAGAGQITGGGRAASRFRTALVTAQIALSMALLISAGLFLKSLVNVSRTDLGFDVDHLATFNVSPMRSGYDSTRAGVLYERIEQELAALPGVTQVTSGLVPLVSGNNWGNDVRVQGFQHGPDVDANSRFNAVGASYLATTGMKLLSGREFTTVDRDGSAKVAIVNEAFAKKFNLGTDAVGKFMSLSGADSLDVQIVGLMKNSAYSEVKGEIPPLYFTPWRQDGTRSSLFFYVRTKQPPAEVLRSITTMMKTIDPTLPVEDLKTMPQQVRENVFLDRMISTMASAFALLATLLAGVGLYGVLAYSVAQRTREIGVRMALGADGARVRGLVMRQVGVMTAIGAVIGIAAAFAIGRAAQSQLYQLEGHDPMVFASAVVVLVLVALTAGFMPARRASKVDPMHALRYD</sequence>
<dbReference type="PANTHER" id="PTHR30572">
    <property type="entry name" value="MEMBRANE COMPONENT OF TRANSPORTER-RELATED"/>
    <property type="match status" value="1"/>
</dbReference>
<evidence type="ECO:0000313" key="11">
    <source>
        <dbReference type="Proteomes" id="UP000264071"/>
    </source>
</evidence>
<feature type="transmembrane region" description="Helical" evidence="7">
    <location>
        <begin position="795"/>
        <end position="817"/>
    </location>
</feature>
<feature type="domain" description="MacB-like periplasmic core" evidence="9">
    <location>
        <begin position="447"/>
        <end position="666"/>
    </location>
</feature>
<feature type="transmembrane region" description="Helical" evidence="7">
    <location>
        <begin position="397"/>
        <end position="417"/>
    </location>
</feature>
<comment type="caution">
    <text evidence="10">The sequence shown here is derived from an EMBL/GenBank/DDBJ whole genome shotgun (WGS) entry which is preliminary data.</text>
</comment>
<evidence type="ECO:0000256" key="3">
    <source>
        <dbReference type="ARBA" id="ARBA00022692"/>
    </source>
</evidence>
<proteinExistence type="inferred from homology"/>
<evidence type="ECO:0000259" key="9">
    <source>
        <dbReference type="Pfam" id="PF12704"/>
    </source>
</evidence>
<comment type="subcellular location">
    <subcellularLocation>
        <location evidence="1">Cell membrane</location>
        <topology evidence="1">Multi-pass membrane protein</topology>
    </subcellularLocation>
</comment>
<feature type="transmembrane region" description="Helical" evidence="7">
    <location>
        <begin position="761"/>
        <end position="783"/>
    </location>
</feature>
<feature type="transmembrane region" description="Helical" evidence="7">
    <location>
        <begin position="448"/>
        <end position="468"/>
    </location>
</feature>
<dbReference type="Proteomes" id="UP000264071">
    <property type="component" value="Unassembled WGS sequence"/>
</dbReference>
<keyword evidence="5 7" id="KW-0472">Membrane</keyword>
<feature type="domain" description="ABC3 transporter permease C-terminal" evidence="8">
    <location>
        <begin position="712"/>
        <end position="825"/>
    </location>
</feature>
<evidence type="ECO:0000256" key="2">
    <source>
        <dbReference type="ARBA" id="ARBA00022475"/>
    </source>
</evidence>
<dbReference type="GO" id="GO:0005886">
    <property type="term" value="C:plasma membrane"/>
    <property type="evidence" value="ECO:0007669"/>
    <property type="project" value="UniProtKB-SubCell"/>
</dbReference>
<dbReference type="NCBIfam" id="TIGR03434">
    <property type="entry name" value="ADOP"/>
    <property type="match status" value="1"/>
</dbReference>